<sequence length="66" mass="7547">MEIWPNSTPQINPNLPIGTQKSVGFIPGHRIGERRKLHTLFLRPPCRVCIIVRVPIVAGSVLFRYR</sequence>
<organism evidence="1 2">
    <name type="scientific">Dendrobium thyrsiflorum</name>
    <name type="common">Pinecone-like raceme dendrobium</name>
    <name type="synonym">Orchid</name>
    <dbReference type="NCBI Taxonomy" id="117978"/>
    <lineage>
        <taxon>Eukaryota</taxon>
        <taxon>Viridiplantae</taxon>
        <taxon>Streptophyta</taxon>
        <taxon>Embryophyta</taxon>
        <taxon>Tracheophyta</taxon>
        <taxon>Spermatophyta</taxon>
        <taxon>Magnoliopsida</taxon>
        <taxon>Liliopsida</taxon>
        <taxon>Asparagales</taxon>
        <taxon>Orchidaceae</taxon>
        <taxon>Epidendroideae</taxon>
        <taxon>Malaxideae</taxon>
        <taxon>Dendrobiinae</taxon>
        <taxon>Dendrobium</taxon>
    </lineage>
</organism>
<name>A0ABD0U6Q4_DENTH</name>
<dbReference type="EMBL" id="JANQDX010000017">
    <property type="protein sequence ID" value="KAL0908228.1"/>
    <property type="molecule type" value="Genomic_DNA"/>
</dbReference>
<comment type="caution">
    <text evidence="1">The sequence shown here is derived from an EMBL/GenBank/DDBJ whole genome shotgun (WGS) entry which is preliminary data.</text>
</comment>
<reference evidence="1 2" key="1">
    <citation type="journal article" date="2024" name="Plant Biotechnol. J.">
        <title>Dendrobium thyrsiflorum genome and its molecular insights into genes involved in important horticultural traits.</title>
        <authorList>
            <person name="Chen B."/>
            <person name="Wang J.Y."/>
            <person name="Zheng P.J."/>
            <person name="Li K.L."/>
            <person name="Liang Y.M."/>
            <person name="Chen X.F."/>
            <person name="Zhang C."/>
            <person name="Zhao X."/>
            <person name="He X."/>
            <person name="Zhang G.Q."/>
            <person name="Liu Z.J."/>
            <person name="Xu Q."/>
        </authorList>
    </citation>
    <scope>NUCLEOTIDE SEQUENCE [LARGE SCALE GENOMIC DNA]</scope>
    <source>
        <strain evidence="1">GZMU011</strain>
    </source>
</reference>
<evidence type="ECO:0000313" key="2">
    <source>
        <dbReference type="Proteomes" id="UP001552299"/>
    </source>
</evidence>
<keyword evidence="2" id="KW-1185">Reference proteome</keyword>
<dbReference type="AlphaFoldDB" id="A0ABD0U6Q4"/>
<protein>
    <submittedName>
        <fullName evidence="1">Uncharacterized protein</fullName>
    </submittedName>
</protein>
<gene>
    <name evidence="1" type="ORF">M5K25_022709</name>
</gene>
<evidence type="ECO:0000313" key="1">
    <source>
        <dbReference type="EMBL" id="KAL0908228.1"/>
    </source>
</evidence>
<dbReference type="Proteomes" id="UP001552299">
    <property type="component" value="Unassembled WGS sequence"/>
</dbReference>
<accession>A0ABD0U6Q4</accession>
<proteinExistence type="predicted"/>